<evidence type="ECO:0000259" key="1">
    <source>
        <dbReference type="PROSITE" id="PS51186"/>
    </source>
</evidence>
<comment type="caution">
    <text evidence="2">The sequence shown here is derived from an EMBL/GenBank/DDBJ whole genome shotgun (WGS) entry which is preliminary data.</text>
</comment>
<dbReference type="SUPFAM" id="SSF55729">
    <property type="entry name" value="Acyl-CoA N-acyltransferases (Nat)"/>
    <property type="match status" value="1"/>
</dbReference>
<dbReference type="EMBL" id="JADFFK010000002">
    <property type="protein sequence ID" value="MBE9636020.1"/>
    <property type="molecule type" value="Genomic_DNA"/>
</dbReference>
<accession>A0ABR9WXN0</accession>
<name>A0ABR9WXN0_9RHOB</name>
<dbReference type="Proteomes" id="UP000607796">
    <property type="component" value="Unassembled WGS sequence"/>
</dbReference>
<proteinExistence type="predicted"/>
<dbReference type="InterPro" id="IPR016181">
    <property type="entry name" value="Acyl_CoA_acyltransferase"/>
</dbReference>
<organism evidence="2 3">
    <name type="scientific">Salipiger mangrovisoli</name>
    <dbReference type="NCBI Taxonomy" id="2865933"/>
    <lineage>
        <taxon>Bacteria</taxon>
        <taxon>Pseudomonadati</taxon>
        <taxon>Pseudomonadota</taxon>
        <taxon>Alphaproteobacteria</taxon>
        <taxon>Rhodobacterales</taxon>
        <taxon>Roseobacteraceae</taxon>
        <taxon>Salipiger</taxon>
    </lineage>
</organism>
<dbReference type="Pfam" id="PF13673">
    <property type="entry name" value="Acetyltransf_10"/>
    <property type="match status" value="1"/>
</dbReference>
<feature type="domain" description="N-acetyltransferase" evidence="1">
    <location>
        <begin position="1"/>
        <end position="121"/>
    </location>
</feature>
<protein>
    <submittedName>
        <fullName evidence="2">GNAT family N-acetyltransferase</fullName>
    </submittedName>
</protein>
<dbReference type="InterPro" id="IPR000182">
    <property type="entry name" value="GNAT_dom"/>
</dbReference>
<dbReference type="PROSITE" id="PS51186">
    <property type="entry name" value="GNAT"/>
    <property type="match status" value="1"/>
</dbReference>
<keyword evidence="3" id="KW-1185">Reference proteome</keyword>
<dbReference type="CDD" id="cd04301">
    <property type="entry name" value="NAT_SF"/>
    <property type="match status" value="1"/>
</dbReference>
<evidence type="ECO:0000313" key="2">
    <source>
        <dbReference type="EMBL" id="MBE9636020.1"/>
    </source>
</evidence>
<gene>
    <name evidence="2" type="ORF">IQ782_04115</name>
</gene>
<dbReference type="Gene3D" id="3.40.630.30">
    <property type="match status" value="1"/>
</dbReference>
<sequence>MRPSLEAIQRFDPIRVRRRFLDGFAPEDTTLLLCDDRLAGFYVLRRRPHEHYLDHFYLGAGFRGTGLGRKIIAGLQQGAREARMPIRLMALKGSPANDFYRTCGFELVGEEPLDLVYRWQP</sequence>
<evidence type="ECO:0000313" key="3">
    <source>
        <dbReference type="Proteomes" id="UP000607796"/>
    </source>
</evidence>
<reference evidence="2 3" key="1">
    <citation type="journal article" date="2021" name="Int. J. Syst. Evol. Microbiol.">
        <title>Salipiger mangrovisoli sp. nov., isolated from mangrove soil and the proposal for the reclassification of Paraphaeobacter pallidus as Salipiger pallidus comb. nov.</title>
        <authorList>
            <person name="Du J."/>
            <person name="Liu Y."/>
            <person name="Pei T."/>
            <person name="Deng M.R."/>
            <person name="Zhu H."/>
        </authorList>
    </citation>
    <scope>NUCLEOTIDE SEQUENCE [LARGE SCALE GENOMIC DNA]</scope>
    <source>
        <strain evidence="2 3">6D45A</strain>
    </source>
</reference>